<name>A0AAV5GJ93_9BASI</name>
<protein>
    <submittedName>
        <fullName evidence="2">Uncharacterized protein</fullName>
    </submittedName>
</protein>
<feature type="region of interest" description="Disordered" evidence="1">
    <location>
        <begin position="44"/>
        <end position="90"/>
    </location>
</feature>
<keyword evidence="3" id="KW-1185">Reference proteome</keyword>
<reference evidence="2 3" key="1">
    <citation type="submission" date="2021-12" db="EMBL/GenBank/DDBJ databases">
        <title>High titer production of polyol ester of fatty acids by Rhodotorula paludigena BS15 towards product separation-free biomass refinery.</title>
        <authorList>
            <person name="Mano J."/>
            <person name="Ono H."/>
            <person name="Tanaka T."/>
            <person name="Naito K."/>
            <person name="Sushida H."/>
            <person name="Ike M."/>
            <person name="Tokuyasu K."/>
            <person name="Kitaoka M."/>
        </authorList>
    </citation>
    <scope>NUCLEOTIDE SEQUENCE [LARGE SCALE GENOMIC DNA]</scope>
    <source>
        <strain evidence="2 3">BS15</strain>
    </source>
</reference>
<dbReference type="Proteomes" id="UP001342314">
    <property type="component" value="Unassembled WGS sequence"/>
</dbReference>
<sequence>MPASNARANPLMAAFNAQFERAEQEDLAVLAQQQLLADEAAAAERLQPDAYSDNRDAGDATARRERARDAEDAAAQAGDEEDDADPGAYNAPQPLSWGDYLRLVRDAPIQLFTKLRRVIRPPVLESWDSTTSPESRLAIDYFQVIAACGRQFVMRASDWALPMTLKAGSLGFSISQSAFFFGRCDLGKVFVVWTDERLNVDEDAEADEDGLALADTPLKAGYASIINEYIAWIFATNKEHAITDAEGRIEHTYKQAELSWAQACTMFTAFMKHYEANSKQRFKDALIKGYGNNLSARLESMSVSWATEF</sequence>
<comment type="caution">
    <text evidence="2">The sequence shown here is derived from an EMBL/GenBank/DDBJ whole genome shotgun (WGS) entry which is preliminary data.</text>
</comment>
<evidence type="ECO:0000313" key="2">
    <source>
        <dbReference type="EMBL" id="GJN89954.1"/>
    </source>
</evidence>
<proteinExistence type="predicted"/>
<dbReference type="AlphaFoldDB" id="A0AAV5GJ93"/>
<evidence type="ECO:0000313" key="3">
    <source>
        <dbReference type="Proteomes" id="UP001342314"/>
    </source>
</evidence>
<dbReference type="EMBL" id="BQKY01000005">
    <property type="protein sequence ID" value="GJN89954.1"/>
    <property type="molecule type" value="Genomic_DNA"/>
</dbReference>
<organism evidence="2 3">
    <name type="scientific">Rhodotorula paludigena</name>
    <dbReference type="NCBI Taxonomy" id="86838"/>
    <lineage>
        <taxon>Eukaryota</taxon>
        <taxon>Fungi</taxon>
        <taxon>Dikarya</taxon>
        <taxon>Basidiomycota</taxon>
        <taxon>Pucciniomycotina</taxon>
        <taxon>Microbotryomycetes</taxon>
        <taxon>Sporidiobolales</taxon>
        <taxon>Sporidiobolaceae</taxon>
        <taxon>Rhodotorula</taxon>
    </lineage>
</organism>
<feature type="compositionally biased region" description="Basic and acidic residues" evidence="1">
    <location>
        <begin position="52"/>
        <end position="71"/>
    </location>
</feature>
<gene>
    <name evidence="2" type="ORF">Rhopal_002943-T1</name>
</gene>
<accession>A0AAV5GJ93</accession>
<evidence type="ECO:0000256" key="1">
    <source>
        <dbReference type="SAM" id="MobiDB-lite"/>
    </source>
</evidence>